<evidence type="ECO:0000313" key="4">
    <source>
        <dbReference type="Proteomes" id="UP001497392"/>
    </source>
</evidence>
<evidence type="ECO:0000256" key="2">
    <source>
        <dbReference type="SAM" id="Phobius"/>
    </source>
</evidence>
<accession>A0ABP1FR30</accession>
<organism evidence="3 4">
    <name type="scientific">Coccomyxa viridis</name>
    <dbReference type="NCBI Taxonomy" id="1274662"/>
    <lineage>
        <taxon>Eukaryota</taxon>
        <taxon>Viridiplantae</taxon>
        <taxon>Chlorophyta</taxon>
        <taxon>core chlorophytes</taxon>
        <taxon>Trebouxiophyceae</taxon>
        <taxon>Trebouxiophyceae incertae sedis</taxon>
        <taxon>Coccomyxaceae</taxon>
        <taxon>Coccomyxa</taxon>
    </lineage>
</organism>
<dbReference type="Proteomes" id="UP001497392">
    <property type="component" value="Unassembled WGS sequence"/>
</dbReference>
<keyword evidence="2" id="KW-1133">Transmembrane helix</keyword>
<feature type="compositionally biased region" description="Basic and acidic residues" evidence="1">
    <location>
        <begin position="72"/>
        <end position="83"/>
    </location>
</feature>
<feature type="transmembrane region" description="Helical" evidence="2">
    <location>
        <begin position="309"/>
        <end position="327"/>
    </location>
</feature>
<keyword evidence="2" id="KW-0812">Transmembrane</keyword>
<feature type="compositionally biased region" description="Basic and acidic residues" evidence="1">
    <location>
        <begin position="47"/>
        <end position="59"/>
    </location>
</feature>
<feature type="region of interest" description="Disordered" evidence="1">
    <location>
        <begin position="139"/>
        <end position="176"/>
    </location>
</feature>
<name>A0ABP1FR30_9CHLO</name>
<keyword evidence="4" id="KW-1185">Reference proteome</keyword>
<sequence>MQQALSGKLHGPNSLAASVCFRNASHTASVRRRGRASFRILAAEPEAKTVDRSASPEERLTEEEAAEVESGTGRKVEKRDAEGKIYIGFDKNDPTPRAGRKGRMIDDDEERYPSRSEMAGGWAGGEKGLRAFVEEAEKNGAASGGEPAGKQAAGKSPKGKQSGTQPKQLDPGAYPGKESVGFFPGITGGFAGGERGVQQFVEKGELELAAPGKEKKEFSILLIAGGAAVAAALGGLLLDDGVEDVEKAVQTGNIPGLNLATAPLDESTKLALKVAVGLLVVVGVTAGARAVVKSVKEGTGRLAQRVLDIGKIGAFWIGVFVAVKFVLESSSN</sequence>
<gene>
    <name evidence="3" type="primary">g2538</name>
    <name evidence="3" type="ORF">VP750_LOCUS2166</name>
</gene>
<keyword evidence="2" id="KW-0472">Membrane</keyword>
<evidence type="ECO:0000256" key="1">
    <source>
        <dbReference type="SAM" id="MobiDB-lite"/>
    </source>
</evidence>
<evidence type="ECO:0000313" key="3">
    <source>
        <dbReference type="EMBL" id="CAL5220507.1"/>
    </source>
</evidence>
<proteinExistence type="predicted"/>
<dbReference type="EMBL" id="CAXHTA020000004">
    <property type="protein sequence ID" value="CAL5220507.1"/>
    <property type="molecule type" value="Genomic_DNA"/>
</dbReference>
<feature type="transmembrane region" description="Helical" evidence="2">
    <location>
        <begin position="218"/>
        <end position="238"/>
    </location>
</feature>
<comment type="caution">
    <text evidence="3">The sequence shown here is derived from an EMBL/GenBank/DDBJ whole genome shotgun (WGS) entry which is preliminary data.</text>
</comment>
<reference evidence="3 4" key="1">
    <citation type="submission" date="2024-06" db="EMBL/GenBank/DDBJ databases">
        <authorList>
            <person name="Kraege A."/>
            <person name="Thomma B."/>
        </authorList>
    </citation>
    <scope>NUCLEOTIDE SEQUENCE [LARGE SCALE GENOMIC DNA]</scope>
</reference>
<protein>
    <submittedName>
        <fullName evidence="3">G2538 protein</fullName>
    </submittedName>
</protein>
<feature type="transmembrane region" description="Helical" evidence="2">
    <location>
        <begin position="270"/>
        <end position="288"/>
    </location>
</feature>
<feature type="region of interest" description="Disordered" evidence="1">
    <location>
        <begin position="47"/>
        <end position="123"/>
    </location>
</feature>